<evidence type="ECO:0000313" key="16">
    <source>
        <dbReference type="EMBL" id="PIL20909.1"/>
    </source>
</evidence>
<evidence type="ECO:0000256" key="7">
    <source>
        <dbReference type="ARBA" id="ARBA00022741"/>
    </source>
</evidence>
<feature type="transmembrane region" description="Helical" evidence="13">
    <location>
        <begin position="154"/>
        <end position="177"/>
    </location>
</feature>
<comment type="catalytic activity">
    <reaction evidence="1">
        <text>ATP + protein L-histidine = ADP + protein N-phospho-L-histidine.</text>
        <dbReference type="EC" id="2.7.13.3"/>
    </reaction>
</comment>
<evidence type="ECO:0000256" key="12">
    <source>
        <dbReference type="ARBA" id="ARBA00023136"/>
    </source>
</evidence>
<evidence type="ECO:0000256" key="1">
    <source>
        <dbReference type="ARBA" id="ARBA00000085"/>
    </source>
</evidence>
<dbReference type="PROSITE" id="PS50885">
    <property type="entry name" value="HAMP"/>
    <property type="match status" value="1"/>
</dbReference>
<organism evidence="16 17">
    <name type="scientific">Puniceibacterium antarcticum</name>
    <dbReference type="NCBI Taxonomy" id="1206336"/>
    <lineage>
        <taxon>Bacteria</taxon>
        <taxon>Pseudomonadati</taxon>
        <taxon>Pseudomonadota</taxon>
        <taxon>Alphaproteobacteria</taxon>
        <taxon>Rhodobacterales</taxon>
        <taxon>Paracoccaceae</taxon>
        <taxon>Puniceibacterium</taxon>
    </lineage>
</organism>
<keyword evidence="5" id="KW-0808">Transferase</keyword>
<evidence type="ECO:0000256" key="2">
    <source>
        <dbReference type="ARBA" id="ARBA00004141"/>
    </source>
</evidence>
<keyword evidence="8" id="KW-0418">Kinase</keyword>
<keyword evidence="12 13" id="KW-0472">Membrane</keyword>
<gene>
    <name evidence="16" type="ORF">P775_07025</name>
</gene>
<dbReference type="EMBL" id="AWWI01000050">
    <property type="protein sequence ID" value="PIL20909.1"/>
    <property type="molecule type" value="Genomic_DNA"/>
</dbReference>
<dbReference type="InterPro" id="IPR003660">
    <property type="entry name" value="HAMP_dom"/>
</dbReference>
<dbReference type="PRINTS" id="PR00344">
    <property type="entry name" value="BCTRLSENSOR"/>
</dbReference>
<keyword evidence="4" id="KW-0597">Phosphoprotein</keyword>
<evidence type="ECO:0000256" key="5">
    <source>
        <dbReference type="ARBA" id="ARBA00022679"/>
    </source>
</evidence>
<evidence type="ECO:0000259" key="14">
    <source>
        <dbReference type="PROSITE" id="PS50109"/>
    </source>
</evidence>
<dbReference type="OrthoDB" id="9809766at2"/>
<reference evidence="16 17" key="1">
    <citation type="submission" date="2013-09" db="EMBL/GenBank/DDBJ databases">
        <title>Genome sequencing of Phaeobacter antarcticus sp. nov. SM1211.</title>
        <authorList>
            <person name="Zhang X.-Y."/>
            <person name="Liu C."/>
            <person name="Chen X.-L."/>
            <person name="Xie B.-B."/>
            <person name="Qin Q.-L."/>
            <person name="Rong J.-C."/>
            <person name="Zhang Y.-Z."/>
        </authorList>
    </citation>
    <scope>NUCLEOTIDE SEQUENCE [LARGE SCALE GENOMIC DNA]</scope>
    <source>
        <strain evidence="16 17">SM1211</strain>
    </source>
</reference>
<keyword evidence="11" id="KW-0902">Two-component regulatory system</keyword>
<keyword evidence="10 13" id="KW-1133">Transmembrane helix</keyword>
<dbReference type="InterPro" id="IPR003661">
    <property type="entry name" value="HisK_dim/P_dom"/>
</dbReference>
<evidence type="ECO:0000256" key="9">
    <source>
        <dbReference type="ARBA" id="ARBA00022840"/>
    </source>
</evidence>
<dbReference type="AlphaFoldDB" id="A0A2G8RH88"/>
<dbReference type="SUPFAM" id="SSF47384">
    <property type="entry name" value="Homodimeric domain of signal transducing histidine kinase"/>
    <property type="match status" value="1"/>
</dbReference>
<comment type="subcellular location">
    <subcellularLocation>
        <location evidence="2">Membrane</location>
        <topology evidence="2">Multi-pass membrane protein</topology>
    </subcellularLocation>
</comment>
<dbReference type="EC" id="2.7.13.3" evidence="3"/>
<dbReference type="GO" id="GO:0000155">
    <property type="term" value="F:phosphorelay sensor kinase activity"/>
    <property type="evidence" value="ECO:0007669"/>
    <property type="project" value="InterPro"/>
</dbReference>
<dbReference type="GO" id="GO:0005886">
    <property type="term" value="C:plasma membrane"/>
    <property type="evidence" value="ECO:0007669"/>
    <property type="project" value="TreeGrafter"/>
</dbReference>
<dbReference type="SMART" id="SM00387">
    <property type="entry name" value="HATPase_c"/>
    <property type="match status" value="1"/>
</dbReference>
<protein>
    <recommendedName>
        <fullName evidence="3">histidine kinase</fullName>
        <ecNumber evidence="3">2.7.13.3</ecNumber>
    </recommendedName>
</protein>
<proteinExistence type="predicted"/>
<keyword evidence="6 13" id="KW-0812">Transmembrane</keyword>
<dbReference type="Gene3D" id="1.20.5.1040">
    <property type="entry name" value="Sensor protein qsec"/>
    <property type="match status" value="1"/>
</dbReference>
<dbReference type="Proteomes" id="UP000231259">
    <property type="component" value="Unassembled WGS sequence"/>
</dbReference>
<evidence type="ECO:0000256" key="6">
    <source>
        <dbReference type="ARBA" id="ARBA00022692"/>
    </source>
</evidence>
<dbReference type="Gene3D" id="1.10.287.130">
    <property type="match status" value="1"/>
</dbReference>
<keyword evidence="9" id="KW-0067">ATP-binding</keyword>
<dbReference type="SMART" id="SM00388">
    <property type="entry name" value="HisKA"/>
    <property type="match status" value="1"/>
</dbReference>
<dbReference type="InterPro" id="IPR036097">
    <property type="entry name" value="HisK_dim/P_sf"/>
</dbReference>
<dbReference type="InterPro" id="IPR004358">
    <property type="entry name" value="Sig_transdc_His_kin-like_C"/>
</dbReference>
<evidence type="ECO:0000256" key="4">
    <source>
        <dbReference type="ARBA" id="ARBA00022553"/>
    </source>
</evidence>
<dbReference type="InterPro" id="IPR050428">
    <property type="entry name" value="TCS_sensor_his_kinase"/>
</dbReference>
<dbReference type="GO" id="GO:0005524">
    <property type="term" value="F:ATP binding"/>
    <property type="evidence" value="ECO:0007669"/>
    <property type="project" value="UniProtKB-KW"/>
</dbReference>
<evidence type="ECO:0000256" key="3">
    <source>
        <dbReference type="ARBA" id="ARBA00012438"/>
    </source>
</evidence>
<name>A0A2G8RH88_9RHOB</name>
<feature type="domain" description="Histidine kinase" evidence="14">
    <location>
        <begin position="234"/>
        <end position="443"/>
    </location>
</feature>
<sequence length="456" mass="49439">MRLPRSLQVRLGLSLGLLLTLLWITAASVTAVILRHEMDEVFDSALQETAQRILPLAVVDIVGRDQDGTNQRLGALRDHKEFFTYIVRDAQERILLQSHSADPTVFPAYDGPGFRQTATHRLYNDDAVQGSIRITIAEPLEHRAEVARDIQIGLGLPLLFVIPVTLLAIVLAVRASLASLRRFRERLEARNARDLSPVPAEDIPLEIVPVAATLNRLLGGLNAAFEAERTFAANAAHELRTPLAGAIAQAQRLQSETADPAARARARDIEATLKRLTRLSERLMQLARAEGARLRLDRTSDLRPVIRLVIDDMTRTTAPGRIALTLPDRPVMSDLDPDAFGILCRNLVDNALRHGLDDTATEVALGEDGTLRVSNDGPVIPPETLANLTARFERAGSRAGGSGLGLAIVAAIAERIGSPLLLKSPRSNATSGFEAVISLPTEQQDTLPAHALPPGP</sequence>
<evidence type="ECO:0000313" key="17">
    <source>
        <dbReference type="Proteomes" id="UP000231259"/>
    </source>
</evidence>
<dbReference type="Pfam" id="PF08521">
    <property type="entry name" value="2CSK_N"/>
    <property type="match status" value="1"/>
</dbReference>
<dbReference type="PANTHER" id="PTHR45436">
    <property type="entry name" value="SENSOR HISTIDINE KINASE YKOH"/>
    <property type="match status" value="1"/>
</dbReference>
<keyword evidence="7" id="KW-0547">Nucleotide-binding</keyword>
<dbReference type="PANTHER" id="PTHR45436:SF14">
    <property type="entry name" value="SENSOR PROTEIN QSEC"/>
    <property type="match status" value="1"/>
</dbReference>
<evidence type="ECO:0000256" key="10">
    <source>
        <dbReference type="ARBA" id="ARBA00022989"/>
    </source>
</evidence>
<comment type="caution">
    <text evidence="16">The sequence shown here is derived from an EMBL/GenBank/DDBJ whole genome shotgun (WGS) entry which is preliminary data.</text>
</comment>
<dbReference type="SUPFAM" id="SSF55874">
    <property type="entry name" value="ATPase domain of HSP90 chaperone/DNA topoisomerase II/histidine kinase"/>
    <property type="match status" value="1"/>
</dbReference>
<dbReference type="InterPro" id="IPR036890">
    <property type="entry name" value="HATPase_C_sf"/>
</dbReference>
<dbReference type="InterPro" id="IPR013727">
    <property type="entry name" value="2CSK_N"/>
</dbReference>
<dbReference type="Pfam" id="PF02518">
    <property type="entry name" value="HATPase_c"/>
    <property type="match status" value="1"/>
</dbReference>
<feature type="domain" description="HAMP" evidence="15">
    <location>
        <begin position="174"/>
        <end position="226"/>
    </location>
</feature>
<dbReference type="InterPro" id="IPR003594">
    <property type="entry name" value="HATPase_dom"/>
</dbReference>
<accession>A0A2G8RH88</accession>
<dbReference type="InterPro" id="IPR005467">
    <property type="entry name" value="His_kinase_dom"/>
</dbReference>
<dbReference type="RefSeq" id="WP_099910251.1">
    <property type="nucleotide sequence ID" value="NZ_AWWI01000050.1"/>
</dbReference>
<evidence type="ECO:0000256" key="11">
    <source>
        <dbReference type="ARBA" id="ARBA00023012"/>
    </source>
</evidence>
<dbReference type="PROSITE" id="PS50109">
    <property type="entry name" value="HIS_KIN"/>
    <property type="match status" value="1"/>
</dbReference>
<dbReference type="CDD" id="cd00082">
    <property type="entry name" value="HisKA"/>
    <property type="match status" value="1"/>
</dbReference>
<evidence type="ECO:0000259" key="15">
    <source>
        <dbReference type="PROSITE" id="PS50885"/>
    </source>
</evidence>
<dbReference type="Pfam" id="PF00512">
    <property type="entry name" value="HisKA"/>
    <property type="match status" value="1"/>
</dbReference>
<evidence type="ECO:0000256" key="13">
    <source>
        <dbReference type="SAM" id="Phobius"/>
    </source>
</evidence>
<dbReference type="Gene3D" id="3.30.565.10">
    <property type="entry name" value="Histidine kinase-like ATPase, C-terminal domain"/>
    <property type="match status" value="1"/>
</dbReference>
<keyword evidence="17" id="KW-1185">Reference proteome</keyword>
<evidence type="ECO:0000256" key="8">
    <source>
        <dbReference type="ARBA" id="ARBA00022777"/>
    </source>
</evidence>